<sequence length="88" mass="9688">MNVAELIEQKLRAGLKITSITVSDESHKHAGHAGAREGGESHFQLAIVSPDFTGKNRVARQRDIYRILKEEMAGPIHALSIDARSPEE</sequence>
<dbReference type="InterPro" id="IPR036065">
    <property type="entry name" value="BolA-like_sf"/>
</dbReference>
<dbReference type="GO" id="GO:0016226">
    <property type="term" value="P:iron-sulfur cluster assembly"/>
    <property type="evidence" value="ECO:0007669"/>
    <property type="project" value="TreeGrafter"/>
</dbReference>
<dbReference type="PANTHER" id="PTHR46230">
    <property type="match status" value="1"/>
</dbReference>
<dbReference type="PANTHER" id="PTHR46230:SF7">
    <property type="entry name" value="BOLA-LIKE PROTEIN 1"/>
    <property type="match status" value="1"/>
</dbReference>
<dbReference type="GO" id="GO:0051301">
    <property type="term" value="P:cell division"/>
    <property type="evidence" value="ECO:0007669"/>
    <property type="project" value="UniProtKB-KW"/>
</dbReference>
<dbReference type="SUPFAM" id="SSF82657">
    <property type="entry name" value="BolA-like"/>
    <property type="match status" value="1"/>
</dbReference>
<proteinExistence type="predicted"/>
<dbReference type="PIRSF" id="PIRSF003113">
    <property type="entry name" value="BolA"/>
    <property type="match status" value="1"/>
</dbReference>
<name>A0A3B1AZ67_9ZZZZ</name>
<accession>A0A3B1AZ67</accession>
<dbReference type="Gene3D" id="3.30.300.90">
    <property type="entry name" value="BolA-like"/>
    <property type="match status" value="1"/>
</dbReference>
<dbReference type="Pfam" id="PF01722">
    <property type="entry name" value="BolA"/>
    <property type="match status" value="1"/>
</dbReference>
<dbReference type="EMBL" id="UOFW01000194">
    <property type="protein sequence ID" value="VAX07101.1"/>
    <property type="molecule type" value="Genomic_DNA"/>
</dbReference>
<protein>
    <submittedName>
        <fullName evidence="1">Cell division protein BolA</fullName>
    </submittedName>
</protein>
<reference evidence="1" key="1">
    <citation type="submission" date="2018-06" db="EMBL/GenBank/DDBJ databases">
        <authorList>
            <person name="Zhirakovskaya E."/>
        </authorList>
    </citation>
    <scope>NUCLEOTIDE SEQUENCE</scope>
</reference>
<organism evidence="1">
    <name type="scientific">hydrothermal vent metagenome</name>
    <dbReference type="NCBI Taxonomy" id="652676"/>
    <lineage>
        <taxon>unclassified sequences</taxon>
        <taxon>metagenomes</taxon>
        <taxon>ecological metagenomes</taxon>
    </lineage>
</organism>
<evidence type="ECO:0000313" key="1">
    <source>
        <dbReference type="EMBL" id="VAX07101.1"/>
    </source>
</evidence>
<dbReference type="InterPro" id="IPR002634">
    <property type="entry name" value="BolA"/>
</dbReference>
<keyword evidence="1" id="KW-0132">Cell division</keyword>
<dbReference type="AlphaFoldDB" id="A0A3B1AZ67"/>
<gene>
    <name evidence="1" type="ORF">MNBD_ALPHA03-1991</name>
</gene>
<keyword evidence="1" id="KW-0131">Cell cycle</keyword>